<dbReference type="Gene3D" id="1.25.40.10">
    <property type="entry name" value="Tetratricopeptide repeat domain"/>
    <property type="match status" value="2"/>
</dbReference>
<dbReference type="EMBL" id="BMAR01000058">
    <property type="protein sequence ID" value="GFR52094.1"/>
    <property type="molecule type" value="Genomic_DNA"/>
</dbReference>
<gene>
    <name evidence="8" type="ORF">Agub_g14604</name>
</gene>
<keyword evidence="6" id="KW-0732">Signal</keyword>
<comment type="caution">
    <text evidence="8">The sequence shown here is derived from an EMBL/GenBank/DDBJ whole genome shotgun (WGS) entry which is preliminary data.</text>
</comment>
<evidence type="ECO:0000256" key="4">
    <source>
        <dbReference type="PROSITE-ProRule" id="PRU00134"/>
    </source>
</evidence>
<dbReference type="Pfam" id="PF01753">
    <property type="entry name" value="zf-MYND"/>
    <property type="match status" value="1"/>
</dbReference>
<feature type="compositionally biased region" description="Basic and acidic residues" evidence="5">
    <location>
        <begin position="322"/>
        <end position="334"/>
    </location>
</feature>
<feature type="non-terminal residue" evidence="8">
    <location>
        <position position="767"/>
    </location>
</feature>
<dbReference type="GO" id="GO:0008270">
    <property type="term" value="F:zinc ion binding"/>
    <property type="evidence" value="ECO:0007669"/>
    <property type="project" value="UniProtKB-KW"/>
</dbReference>
<feature type="region of interest" description="Disordered" evidence="5">
    <location>
        <begin position="369"/>
        <end position="388"/>
    </location>
</feature>
<dbReference type="Proteomes" id="UP001054857">
    <property type="component" value="Unassembled WGS sequence"/>
</dbReference>
<feature type="domain" description="MYND-type" evidence="7">
    <location>
        <begin position="189"/>
        <end position="230"/>
    </location>
</feature>
<proteinExistence type="predicted"/>
<feature type="compositionally biased region" description="Low complexity" evidence="5">
    <location>
        <begin position="234"/>
        <end position="243"/>
    </location>
</feature>
<dbReference type="PROSITE" id="PS01360">
    <property type="entry name" value="ZF_MYND_1"/>
    <property type="match status" value="1"/>
</dbReference>
<keyword evidence="3" id="KW-0862">Zinc</keyword>
<reference evidence="8 9" key="1">
    <citation type="journal article" date="2021" name="Sci. Rep.">
        <title>Genome sequencing of the multicellular alga Astrephomene provides insights into convergent evolution of germ-soma differentiation.</title>
        <authorList>
            <person name="Yamashita S."/>
            <person name="Yamamoto K."/>
            <person name="Matsuzaki R."/>
            <person name="Suzuki S."/>
            <person name="Yamaguchi H."/>
            <person name="Hirooka S."/>
            <person name="Minakuchi Y."/>
            <person name="Miyagishima S."/>
            <person name="Kawachi M."/>
            <person name="Toyoda A."/>
            <person name="Nozaki H."/>
        </authorList>
    </citation>
    <scope>NUCLEOTIDE SEQUENCE [LARGE SCALE GENOMIC DNA]</scope>
    <source>
        <strain evidence="8 9">NIES-4017</strain>
    </source>
</reference>
<dbReference type="SUPFAM" id="SSF144232">
    <property type="entry name" value="HIT/MYND zinc finger-like"/>
    <property type="match status" value="1"/>
</dbReference>
<evidence type="ECO:0000313" key="9">
    <source>
        <dbReference type="Proteomes" id="UP001054857"/>
    </source>
</evidence>
<evidence type="ECO:0000256" key="2">
    <source>
        <dbReference type="ARBA" id="ARBA00022771"/>
    </source>
</evidence>
<feature type="compositionally biased region" description="Low complexity" evidence="5">
    <location>
        <begin position="164"/>
        <end position="185"/>
    </location>
</feature>
<feature type="compositionally biased region" description="Low complexity" evidence="5">
    <location>
        <begin position="274"/>
        <end position="321"/>
    </location>
</feature>
<dbReference type="Pfam" id="PF13424">
    <property type="entry name" value="TPR_12"/>
    <property type="match status" value="1"/>
</dbReference>
<feature type="signal peptide" evidence="6">
    <location>
        <begin position="1"/>
        <end position="19"/>
    </location>
</feature>
<dbReference type="InterPro" id="IPR002893">
    <property type="entry name" value="Znf_MYND"/>
</dbReference>
<dbReference type="AlphaFoldDB" id="A0AAD3E1W1"/>
<feature type="chain" id="PRO_5042045800" description="MYND-type domain-containing protein" evidence="6">
    <location>
        <begin position="20"/>
        <end position="767"/>
    </location>
</feature>
<evidence type="ECO:0000256" key="6">
    <source>
        <dbReference type="SAM" id="SignalP"/>
    </source>
</evidence>
<feature type="compositionally biased region" description="Low complexity" evidence="5">
    <location>
        <begin position="369"/>
        <end position="385"/>
    </location>
</feature>
<protein>
    <recommendedName>
        <fullName evidence="7">MYND-type domain-containing protein</fullName>
    </recommendedName>
</protein>
<evidence type="ECO:0000256" key="1">
    <source>
        <dbReference type="ARBA" id="ARBA00022723"/>
    </source>
</evidence>
<keyword evidence="2 4" id="KW-0863">Zinc-finger</keyword>
<evidence type="ECO:0000313" key="8">
    <source>
        <dbReference type="EMBL" id="GFR52094.1"/>
    </source>
</evidence>
<dbReference type="PROSITE" id="PS50865">
    <property type="entry name" value="ZF_MYND_2"/>
    <property type="match status" value="1"/>
</dbReference>
<evidence type="ECO:0000259" key="7">
    <source>
        <dbReference type="PROSITE" id="PS50865"/>
    </source>
</evidence>
<accession>A0AAD3E1W1</accession>
<dbReference type="InterPro" id="IPR011990">
    <property type="entry name" value="TPR-like_helical_dom_sf"/>
</dbReference>
<keyword evidence="9" id="KW-1185">Reference proteome</keyword>
<keyword evidence="1" id="KW-0479">Metal-binding</keyword>
<evidence type="ECO:0000256" key="5">
    <source>
        <dbReference type="SAM" id="MobiDB-lite"/>
    </source>
</evidence>
<feature type="region of interest" description="Disordered" evidence="5">
    <location>
        <begin position="113"/>
        <end position="186"/>
    </location>
</feature>
<feature type="compositionally biased region" description="Basic and acidic residues" evidence="5">
    <location>
        <begin position="346"/>
        <end position="357"/>
    </location>
</feature>
<dbReference type="PANTHER" id="PTHR24216:SF65">
    <property type="entry name" value="PAXILLIN-LIKE PROTEIN 1"/>
    <property type="match status" value="1"/>
</dbReference>
<dbReference type="SUPFAM" id="SSF48452">
    <property type="entry name" value="TPR-like"/>
    <property type="match status" value="2"/>
</dbReference>
<dbReference type="PANTHER" id="PTHR24216">
    <property type="entry name" value="PAXILLIN-RELATED"/>
    <property type="match status" value="1"/>
</dbReference>
<feature type="compositionally biased region" description="Low complexity" evidence="5">
    <location>
        <begin position="251"/>
        <end position="263"/>
    </location>
</feature>
<dbReference type="InterPro" id="IPR019734">
    <property type="entry name" value="TPR_rpt"/>
</dbReference>
<evidence type="ECO:0000256" key="3">
    <source>
        <dbReference type="ARBA" id="ARBA00022833"/>
    </source>
</evidence>
<dbReference type="SMART" id="SM00028">
    <property type="entry name" value="TPR"/>
    <property type="match status" value="3"/>
</dbReference>
<dbReference type="Gene3D" id="6.10.140.2220">
    <property type="match status" value="1"/>
</dbReference>
<sequence length="767" mass="77735">PELAIWSVLTLTLFTGIGGARSLTRSFELSERAFAGSKAYSHIVITLFPLNYKFVPMAEGSSSSPWLYKAAAITAAATLTAGAGYVIYKYVLASEPEQEAEEAPMSMQALLTGGATGSASQGPSIAIRKTPSPPKQRAGPSLPTRKPAPKPPSTTITVIEDGPSDSGASTSAASSAAASKPAGTGLKSCACCSKPLKSGMLPLRCGNCKSVYYCSISCQKKHWPEHKPSCTKVASPRPDAPAAGGSGPSGDSGAAGPSGGSPAEKSYKAAVTGEEAAPAPTSSEAPAASPAEGSSTSSTSPSGDAAAPADSAAPEAPAATEVAEKAAEQPKEEDAVPAAEPVEGAGEEKAAEAKEDAAAAAAPAEGAAAAAAAEEGSSSSGAPGAAHGGLQGALVEVLRQAAERGAGTLDGRFEEAVMYFLGGKLPTALAAFQALQTAARQQSRSDLVMELHKWLGHTHTKLGNFTAAADSFRAGIEAAQAEDNAAAQVDNAVGLGNLWKSVGKLSEATEVLKEALIVAQKADSAGMQSEVLVALGNAVMSAEPEEGLTCLQIAVKLREDEVAKAAETGDRAAMATGMMQAAAAMVNMAAALFATHRFQQAKQAYEQAMEIFELMEDHDKVIQVLINLANLAELQLDMPQEALRYRQALATALEEAGHSGIAGGAETAPCGVCNQPIHITQARTRGDADSAAKGPMVILGCLHVQHDNCFKEYCDRARESVAAAAAGLAAATQGGEEAAAVAAAAASPGVKRTTTCPTCKAPVPVMT</sequence>
<feature type="region of interest" description="Disordered" evidence="5">
    <location>
        <begin position="223"/>
        <end position="362"/>
    </location>
</feature>
<name>A0AAD3E1W1_9CHLO</name>
<organism evidence="8 9">
    <name type="scientific">Astrephomene gubernaculifera</name>
    <dbReference type="NCBI Taxonomy" id="47775"/>
    <lineage>
        <taxon>Eukaryota</taxon>
        <taxon>Viridiplantae</taxon>
        <taxon>Chlorophyta</taxon>
        <taxon>core chlorophytes</taxon>
        <taxon>Chlorophyceae</taxon>
        <taxon>CS clade</taxon>
        <taxon>Chlamydomonadales</taxon>
        <taxon>Astrephomenaceae</taxon>
        <taxon>Astrephomene</taxon>
    </lineage>
</organism>